<feature type="compositionally biased region" description="Low complexity" evidence="1">
    <location>
        <begin position="96"/>
        <end position="110"/>
    </location>
</feature>
<sequence>MSSEKKPDEKKQTPQVPPPPILTPQPQPITQGQQNQQGGQVNPIVKPPTQQAPSLPQIPSQYTPPPTQQPQRPMMQPTQAPQVPYASPTLPPPLPYQRVPPQQAPQQAPIQYPPQYPQYPPALPPMMQQYPPQPPPQQFIRPEEQLSVSGDVHRAFRYAMVVGVPLAVGGIVIALLASLAISIPAYVYLIMGVSVVLLSIALIITNYSWFRSLRILESEIGKINQRLSNLQQARAPPMQTQPMMPLPQQMQQRYVMPPLPPPYMQQPQGASEGASDSNDFTQ</sequence>
<keyword evidence="2" id="KW-0812">Transmembrane</keyword>
<protein>
    <submittedName>
        <fullName evidence="3">Uncharacterized protein</fullName>
    </submittedName>
</protein>
<dbReference type="EMBL" id="CP000852">
    <property type="protein sequence ID" value="ABW00964.1"/>
    <property type="molecule type" value="Genomic_DNA"/>
</dbReference>
<dbReference type="Proteomes" id="UP000001137">
    <property type="component" value="Chromosome"/>
</dbReference>
<dbReference type="KEGG" id="cma:Cmaq_0110"/>
<feature type="region of interest" description="Disordered" evidence="1">
    <location>
        <begin position="256"/>
        <end position="282"/>
    </location>
</feature>
<keyword evidence="2" id="KW-1133">Transmembrane helix</keyword>
<feature type="transmembrane region" description="Helical" evidence="2">
    <location>
        <begin position="158"/>
        <end position="181"/>
    </location>
</feature>
<feature type="transmembrane region" description="Helical" evidence="2">
    <location>
        <begin position="187"/>
        <end position="210"/>
    </location>
</feature>
<evidence type="ECO:0000256" key="2">
    <source>
        <dbReference type="SAM" id="Phobius"/>
    </source>
</evidence>
<reference evidence="3 4" key="1">
    <citation type="submission" date="2007-10" db="EMBL/GenBank/DDBJ databases">
        <title>Complete sequence of Caldivirga maquilingensis IC-167.</title>
        <authorList>
            <consortium name="US DOE Joint Genome Institute"/>
            <person name="Copeland A."/>
            <person name="Lucas S."/>
            <person name="Lapidus A."/>
            <person name="Barry K."/>
            <person name="Glavina del Rio T."/>
            <person name="Dalin E."/>
            <person name="Tice H."/>
            <person name="Pitluck S."/>
            <person name="Saunders E."/>
            <person name="Brettin T."/>
            <person name="Bruce D."/>
            <person name="Detter J.C."/>
            <person name="Han C."/>
            <person name="Schmutz J."/>
            <person name="Larimer F."/>
            <person name="Land M."/>
            <person name="Hauser L."/>
            <person name="Kyrpides N."/>
            <person name="Ivanova N."/>
            <person name="Biddle J.F."/>
            <person name="Zhang Z."/>
            <person name="Fitz-Gibbon S.T."/>
            <person name="Lowe T.M."/>
            <person name="Saltikov C."/>
            <person name="House C.H."/>
            <person name="Richardson P."/>
        </authorList>
    </citation>
    <scope>NUCLEOTIDE SEQUENCE [LARGE SCALE GENOMIC DNA]</scope>
    <source>
        <strain evidence="4">ATCC 700844 / DSM 13496 / JCM 10307 / IC-167</strain>
    </source>
</reference>
<feature type="compositionally biased region" description="Low complexity" evidence="1">
    <location>
        <begin position="69"/>
        <end position="88"/>
    </location>
</feature>
<dbReference type="HOGENOM" id="CLU_985540_0_0_2"/>
<dbReference type="RefSeq" id="WP_012185184.1">
    <property type="nucleotide sequence ID" value="NC_009954.1"/>
</dbReference>
<keyword evidence="2" id="KW-0472">Membrane</keyword>
<feature type="region of interest" description="Disordered" evidence="1">
    <location>
        <begin position="1"/>
        <end position="115"/>
    </location>
</feature>
<gene>
    <name evidence="3" type="ordered locus">Cmaq_0110</name>
</gene>
<proteinExistence type="predicted"/>
<feature type="compositionally biased region" description="Pro residues" evidence="1">
    <location>
        <begin position="15"/>
        <end position="27"/>
    </location>
</feature>
<dbReference type="STRING" id="397948.Cmaq_0110"/>
<dbReference type="PRINTS" id="PR01217">
    <property type="entry name" value="PRICHEXTENSN"/>
</dbReference>
<name>A8MA32_CALMQ</name>
<organism evidence="3 4">
    <name type="scientific">Caldivirga maquilingensis (strain ATCC 700844 / DSM 13496 / JCM 10307 / IC-167)</name>
    <dbReference type="NCBI Taxonomy" id="397948"/>
    <lineage>
        <taxon>Archaea</taxon>
        <taxon>Thermoproteota</taxon>
        <taxon>Thermoprotei</taxon>
        <taxon>Thermoproteales</taxon>
        <taxon>Thermoproteaceae</taxon>
        <taxon>Caldivirga</taxon>
    </lineage>
</organism>
<dbReference type="GeneID" id="5709462"/>
<feature type="compositionally biased region" description="Low complexity" evidence="1">
    <location>
        <begin position="28"/>
        <end position="44"/>
    </location>
</feature>
<evidence type="ECO:0000256" key="1">
    <source>
        <dbReference type="SAM" id="MobiDB-lite"/>
    </source>
</evidence>
<evidence type="ECO:0000313" key="4">
    <source>
        <dbReference type="Proteomes" id="UP000001137"/>
    </source>
</evidence>
<evidence type="ECO:0000313" key="3">
    <source>
        <dbReference type="EMBL" id="ABW00964.1"/>
    </source>
</evidence>
<dbReference type="AlphaFoldDB" id="A8MA32"/>
<accession>A8MA32</accession>
<feature type="compositionally biased region" description="Basic and acidic residues" evidence="1">
    <location>
        <begin position="1"/>
        <end position="12"/>
    </location>
</feature>
<keyword evidence="4" id="KW-1185">Reference proteome</keyword>